<organism evidence="1">
    <name type="scientific">bioreactor metagenome</name>
    <dbReference type="NCBI Taxonomy" id="1076179"/>
    <lineage>
        <taxon>unclassified sequences</taxon>
        <taxon>metagenomes</taxon>
        <taxon>ecological metagenomes</taxon>
    </lineage>
</organism>
<sequence>MPEIHTVAGNPSKQSMRHHFRLLVYLLEHKVRIIAPVGHRSFPVQMQGFLFMFVSVKVVENTAAF</sequence>
<gene>
    <name evidence="1" type="ORF">SDC9_210516</name>
</gene>
<name>A0A645JU23_9ZZZZ</name>
<evidence type="ECO:0000313" key="1">
    <source>
        <dbReference type="EMBL" id="MPN62763.1"/>
    </source>
</evidence>
<accession>A0A645JU23</accession>
<protein>
    <submittedName>
        <fullName evidence="1">Uncharacterized protein</fullName>
    </submittedName>
</protein>
<dbReference type="EMBL" id="VSSQ01141274">
    <property type="protein sequence ID" value="MPN62763.1"/>
    <property type="molecule type" value="Genomic_DNA"/>
</dbReference>
<reference evidence="1" key="1">
    <citation type="submission" date="2019-08" db="EMBL/GenBank/DDBJ databases">
        <authorList>
            <person name="Kucharzyk K."/>
            <person name="Murdoch R.W."/>
            <person name="Higgins S."/>
            <person name="Loffler F."/>
        </authorList>
    </citation>
    <scope>NUCLEOTIDE SEQUENCE</scope>
</reference>
<dbReference type="AlphaFoldDB" id="A0A645JU23"/>
<comment type="caution">
    <text evidence="1">The sequence shown here is derived from an EMBL/GenBank/DDBJ whole genome shotgun (WGS) entry which is preliminary data.</text>
</comment>
<proteinExistence type="predicted"/>